<dbReference type="EMBL" id="CP047895">
    <property type="protein sequence ID" value="QHL90171.1"/>
    <property type="molecule type" value="Genomic_DNA"/>
</dbReference>
<proteinExistence type="predicted"/>
<dbReference type="Proteomes" id="UP000464468">
    <property type="component" value="Chromosome"/>
</dbReference>
<dbReference type="AlphaFoldDB" id="A0A7Z2NUR4"/>
<feature type="compositionally biased region" description="Pro residues" evidence="1">
    <location>
        <begin position="85"/>
        <end position="97"/>
    </location>
</feature>
<accession>A0A7Z2NUR4</accession>
<evidence type="ECO:0000313" key="3">
    <source>
        <dbReference type="Proteomes" id="UP000464468"/>
    </source>
</evidence>
<organism evidence="2 3">
    <name type="scientific">Sphingomonas changnyeongensis</name>
    <dbReference type="NCBI Taxonomy" id="2698679"/>
    <lineage>
        <taxon>Bacteria</taxon>
        <taxon>Pseudomonadati</taxon>
        <taxon>Pseudomonadota</taxon>
        <taxon>Alphaproteobacteria</taxon>
        <taxon>Sphingomonadales</taxon>
        <taxon>Sphingomonadaceae</taxon>
        <taxon>Sphingomonas</taxon>
    </lineage>
</organism>
<protein>
    <submittedName>
        <fullName evidence="2">Uncharacterized protein</fullName>
    </submittedName>
</protein>
<reference evidence="2 3" key="1">
    <citation type="submission" date="2020-01" db="EMBL/GenBank/DDBJ databases">
        <title>Sphingomonas sp. C33 whole genome sequece.</title>
        <authorList>
            <person name="Park C."/>
        </authorList>
    </citation>
    <scope>NUCLEOTIDE SEQUENCE [LARGE SCALE GENOMIC DNA]</scope>
    <source>
        <strain evidence="2 3">C33</strain>
    </source>
</reference>
<gene>
    <name evidence="2" type="ORF">GVO57_04135</name>
</gene>
<name>A0A7Z2NUR4_9SPHN</name>
<keyword evidence="3" id="KW-1185">Reference proteome</keyword>
<dbReference type="RefSeq" id="WP_160592099.1">
    <property type="nucleotide sequence ID" value="NZ_CP047895.1"/>
</dbReference>
<dbReference type="KEGG" id="schy:GVO57_04135"/>
<sequence length="139" mass="15380">MARDPRRLARMLRVRTVARDLARADQLRAADQERAAADLAARLDALHREVGPQPGLAGGWAWVRRLSIAAGWPMAGSRPAGAWPRPAPRMTPRGPPPRQRHATVRRSKSCSPARRPSAMPLRPARSNNCPMPRVWHGPC</sequence>
<evidence type="ECO:0000313" key="2">
    <source>
        <dbReference type="EMBL" id="QHL90171.1"/>
    </source>
</evidence>
<evidence type="ECO:0000256" key="1">
    <source>
        <dbReference type="SAM" id="MobiDB-lite"/>
    </source>
</evidence>
<feature type="compositionally biased region" description="Basic residues" evidence="1">
    <location>
        <begin position="98"/>
        <end position="108"/>
    </location>
</feature>
<feature type="region of interest" description="Disordered" evidence="1">
    <location>
        <begin position="76"/>
        <end position="139"/>
    </location>
</feature>